<dbReference type="Pfam" id="PF00067">
    <property type="entry name" value="p450"/>
    <property type="match status" value="1"/>
</dbReference>
<reference evidence="13 14" key="1">
    <citation type="submission" date="2024-01" db="EMBL/GenBank/DDBJ databases">
        <title>The complete chloroplast genome sequence of Lithospermum erythrorhizon: insights into the phylogenetic relationship among Boraginaceae species and the maternal lineages of purple gromwells.</title>
        <authorList>
            <person name="Okada T."/>
            <person name="Watanabe K."/>
        </authorList>
    </citation>
    <scope>NUCLEOTIDE SEQUENCE [LARGE SCALE GENOMIC DNA]</scope>
</reference>
<proteinExistence type="inferred from homology"/>
<dbReference type="GO" id="GO:0020037">
    <property type="term" value="F:heme binding"/>
    <property type="evidence" value="ECO:0007669"/>
    <property type="project" value="InterPro"/>
</dbReference>
<evidence type="ECO:0000313" key="13">
    <source>
        <dbReference type="EMBL" id="GAA0163787.1"/>
    </source>
</evidence>
<dbReference type="InterPro" id="IPR001128">
    <property type="entry name" value="Cyt_P450"/>
</dbReference>
<evidence type="ECO:0000256" key="2">
    <source>
        <dbReference type="ARBA" id="ARBA00010617"/>
    </source>
</evidence>
<name>A0AAV3QL85_LITER</name>
<evidence type="ECO:0000256" key="10">
    <source>
        <dbReference type="ARBA" id="ARBA00023136"/>
    </source>
</evidence>
<keyword evidence="9 12" id="KW-0503">Monooxygenase</keyword>
<sequence length="498" mass="56255">MDSIIITIVISLLFALTLLQTIFFSSRKNKKNLPPGPTPFPIIGNLHQVGSQPHKSFTKLGKIYGPIIRLELGRVTTIVISSPSIAKEILQKQDPIFSAVRGVPDAMHASNHFKYSAVWIPANSHWRSLRKILATNIFSNSRLEANQHLRFKKVQELIAFCGKSCENGSSIKIGEAVFRTSLNLLSNTIFSTDFADYYSTKATEFKDAVWNIVLNTTKPNMVDFFPILRKIDPQGIRRRCSGEFKKVLKIMDGLISERLEQRKANGRRSEDVLDEFLNYIEDHPGEIDFYHMKHTILDLFIAGTDTTSSSTEWGMAELMRHPDIMKKAKCELEDVIGKGKTITENDVARLPYLRCIVKEILRIHPGGPFLVPRKPTEDVVVHGYTIPKDSNVLISTWALGRDPSLWQNPLEFRPERFENSEVDVRGHNFELIPFGAGRRICPGMPLALKMIPLMLGSLINTFNWTMAPGMIPEDINMEEEVGLTIQMAHSPLLVPLPL</sequence>
<dbReference type="InterPro" id="IPR002401">
    <property type="entry name" value="Cyt_P450_E_grp-I"/>
</dbReference>
<evidence type="ECO:0000256" key="4">
    <source>
        <dbReference type="ARBA" id="ARBA00022692"/>
    </source>
</evidence>
<evidence type="ECO:0000256" key="3">
    <source>
        <dbReference type="ARBA" id="ARBA00022617"/>
    </source>
</evidence>
<protein>
    <submittedName>
        <fullName evidence="13">Oxygenase</fullName>
    </submittedName>
</protein>
<evidence type="ECO:0000256" key="11">
    <source>
        <dbReference type="PIRSR" id="PIRSR602401-1"/>
    </source>
</evidence>
<dbReference type="FunFam" id="1.10.630.10:FF:000007">
    <property type="entry name" value="Cytochrome P450 76C4"/>
    <property type="match status" value="1"/>
</dbReference>
<keyword evidence="3 11" id="KW-0349">Heme</keyword>
<dbReference type="SUPFAM" id="SSF48264">
    <property type="entry name" value="Cytochrome P450"/>
    <property type="match status" value="1"/>
</dbReference>
<dbReference type="EMBL" id="BAABME010004849">
    <property type="protein sequence ID" value="GAA0163787.1"/>
    <property type="molecule type" value="Genomic_DNA"/>
</dbReference>
<dbReference type="PRINTS" id="PR00385">
    <property type="entry name" value="P450"/>
</dbReference>
<dbReference type="Gene3D" id="1.10.630.10">
    <property type="entry name" value="Cytochrome P450"/>
    <property type="match status" value="1"/>
</dbReference>
<dbReference type="GO" id="GO:0004497">
    <property type="term" value="F:monooxygenase activity"/>
    <property type="evidence" value="ECO:0007669"/>
    <property type="project" value="UniProtKB-KW"/>
</dbReference>
<comment type="cofactor">
    <cofactor evidence="11">
        <name>heme</name>
        <dbReference type="ChEBI" id="CHEBI:30413"/>
    </cofactor>
</comment>
<organism evidence="13 14">
    <name type="scientific">Lithospermum erythrorhizon</name>
    <name type="common">Purple gromwell</name>
    <name type="synonym">Lithospermum officinale var. erythrorhizon</name>
    <dbReference type="NCBI Taxonomy" id="34254"/>
    <lineage>
        <taxon>Eukaryota</taxon>
        <taxon>Viridiplantae</taxon>
        <taxon>Streptophyta</taxon>
        <taxon>Embryophyta</taxon>
        <taxon>Tracheophyta</taxon>
        <taxon>Spermatophyta</taxon>
        <taxon>Magnoliopsida</taxon>
        <taxon>eudicotyledons</taxon>
        <taxon>Gunneridae</taxon>
        <taxon>Pentapetalae</taxon>
        <taxon>asterids</taxon>
        <taxon>lamiids</taxon>
        <taxon>Boraginales</taxon>
        <taxon>Boraginaceae</taxon>
        <taxon>Boraginoideae</taxon>
        <taxon>Lithospermeae</taxon>
        <taxon>Lithospermum</taxon>
    </lineage>
</organism>
<keyword evidence="5 11" id="KW-0479">Metal-binding</keyword>
<dbReference type="CDD" id="cd11073">
    <property type="entry name" value="CYP76-like"/>
    <property type="match status" value="1"/>
</dbReference>
<keyword evidence="6" id="KW-1133">Transmembrane helix</keyword>
<keyword evidence="10" id="KW-0472">Membrane</keyword>
<evidence type="ECO:0000256" key="1">
    <source>
        <dbReference type="ARBA" id="ARBA00004370"/>
    </source>
</evidence>
<evidence type="ECO:0000256" key="5">
    <source>
        <dbReference type="ARBA" id="ARBA00022723"/>
    </source>
</evidence>
<dbReference type="GO" id="GO:0016705">
    <property type="term" value="F:oxidoreductase activity, acting on paired donors, with incorporation or reduction of molecular oxygen"/>
    <property type="evidence" value="ECO:0007669"/>
    <property type="project" value="InterPro"/>
</dbReference>
<feature type="binding site" description="axial binding residue" evidence="11">
    <location>
        <position position="441"/>
    </location>
    <ligand>
        <name>heme</name>
        <dbReference type="ChEBI" id="CHEBI:30413"/>
    </ligand>
    <ligandPart>
        <name>Fe</name>
        <dbReference type="ChEBI" id="CHEBI:18248"/>
    </ligandPart>
</feature>
<dbReference type="Proteomes" id="UP001454036">
    <property type="component" value="Unassembled WGS sequence"/>
</dbReference>
<gene>
    <name evidence="13" type="ORF">LIER_19570</name>
</gene>
<comment type="subcellular location">
    <subcellularLocation>
        <location evidence="1">Membrane</location>
    </subcellularLocation>
</comment>
<evidence type="ECO:0000313" key="14">
    <source>
        <dbReference type="Proteomes" id="UP001454036"/>
    </source>
</evidence>
<keyword evidence="14" id="KW-1185">Reference proteome</keyword>
<keyword evidence="8 11" id="KW-0408">Iron</keyword>
<dbReference type="GO" id="GO:0016020">
    <property type="term" value="C:membrane"/>
    <property type="evidence" value="ECO:0007669"/>
    <property type="project" value="UniProtKB-SubCell"/>
</dbReference>
<comment type="caution">
    <text evidence="13">The sequence shown here is derived from an EMBL/GenBank/DDBJ whole genome shotgun (WGS) entry which is preliminary data.</text>
</comment>
<comment type="similarity">
    <text evidence="2 12">Belongs to the cytochrome P450 family.</text>
</comment>
<dbReference type="PANTHER" id="PTHR47950:SF4">
    <property type="entry name" value="GERANIOL 8-HYDROXYLASE-LIKE"/>
    <property type="match status" value="1"/>
</dbReference>
<keyword evidence="4" id="KW-0812">Transmembrane</keyword>
<keyword evidence="7 12" id="KW-0560">Oxidoreductase</keyword>
<evidence type="ECO:0000256" key="9">
    <source>
        <dbReference type="ARBA" id="ARBA00023033"/>
    </source>
</evidence>
<dbReference type="PRINTS" id="PR00463">
    <property type="entry name" value="EP450I"/>
</dbReference>
<dbReference type="AlphaFoldDB" id="A0AAV3QL85"/>
<evidence type="ECO:0000256" key="6">
    <source>
        <dbReference type="ARBA" id="ARBA00022989"/>
    </source>
</evidence>
<dbReference type="PROSITE" id="PS00086">
    <property type="entry name" value="CYTOCHROME_P450"/>
    <property type="match status" value="1"/>
</dbReference>
<dbReference type="GO" id="GO:0005506">
    <property type="term" value="F:iron ion binding"/>
    <property type="evidence" value="ECO:0007669"/>
    <property type="project" value="InterPro"/>
</dbReference>
<dbReference type="InterPro" id="IPR017972">
    <property type="entry name" value="Cyt_P450_CS"/>
</dbReference>
<dbReference type="InterPro" id="IPR036396">
    <property type="entry name" value="Cyt_P450_sf"/>
</dbReference>
<evidence type="ECO:0000256" key="7">
    <source>
        <dbReference type="ARBA" id="ARBA00023002"/>
    </source>
</evidence>
<evidence type="ECO:0000256" key="8">
    <source>
        <dbReference type="ARBA" id="ARBA00023004"/>
    </source>
</evidence>
<dbReference type="PANTHER" id="PTHR47950">
    <property type="entry name" value="CYTOCHROME P450, FAMILY 76, SUBFAMILY C, POLYPEPTIDE 5-RELATED"/>
    <property type="match status" value="1"/>
</dbReference>
<evidence type="ECO:0000256" key="12">
    <source>
        <dbReference type="RuleBase" id="RU000461"/>
    </source>
</evidence>
<accession>A0AAV3QL85</accession>